<organism evidence="5 6">
    <name type="scientific">Paenibacillus crassostreae</name>
    <dbReference type="NCBI Taxonomy" id="1763538"/>
    <lineage>
        <taxon>Bacteria</taxon>
        <taxon>Bacillati</taxon>
        <taxon>Bacillota</taxon>
        <taxon>Bacilli</taxon>
        <taxon>Bacillales</taxon>
        <taxon>Paenibacillaceae</taxon>
        <taxon>Paenibacillus</taxon>
    </lineage>
</organism>
<evidence type="ECO:0000313" key="5">
    <source>
        <dbReference type="EMBL" id="OAB74654.1"/>
    </source>
</evidence>
<proteinExistence type="inferred from homology"/>
<sequence length="279" mass="30637">MSSHKIWFVTGASKGMGLILVRKLLEQGYKVAATSRSKADLVKAVGSHDRFLAINLDLTDEKDVQQAISATIEYFGGLDVVVNNAGYGQIGFIEEVSDELVRKNFETNVFGTLNVVRQALPQLRKQRSGHIINFSSVGGFYGFAGGGIYGATKFAVDGMSEALSQEVQPFGIHVTAIKPGYFRTNFLSEGSISGTTTNLIDDYKAMRDEQEAFLRDFDKNQPGDPEKAMDILIKVTESENPPVHLFLGQDAYDVANNKITSLQKSLTEWEVLGTSTDFM</sequence>
<dbReference type="InterPro" id="IPR002347">
    <property type="entry name" value="SDR_fam"/>
</dbReference>
<protein>
    <submittedName>
        <fullName evidence="5">Short-chain dehydrogenase</fullName>
    </submittedName>
</protein>
<dbReference type="SUPFAM" id="SSF51735">
    <property type="entry name" value="NAD(P)-binding Rossmann-fold domains"/>
    <property type="match status" value="1"/>
</dbReference>
<reference evidence="5 6" key="1">
    <citation type="submission" date="2016-02" db="EMBL/GenBank/DDBJ databases">
        <title>Paenibacillus sp. LPB0068, isolated from Crassostrea gigas.</title>
        <authorList>
            <person name="Shin S.-K."/>
            <person name="Yi H."/>
        </authorList>
    </citation>
    <scope>NUCLEOTIDE SEQUENCE [LARGE SCALE GENOMIC DNA]</scope>
    <source>
        <strain evidence="5 6">LPB0068</strain>
    </source>
</reference>
<comment type="similarity">
    <text evidence="1 3">Belongs to the short-chain dehydrogenases/reductases (SDR) family.</text>
</comment>
<dbReference type="PANTHER" id="PTHR43976:SF16">
    <property type="entry name" value="SHORT-CHAIN DEHYDROGENASE_REDUCTASE FAMILY PROTEIN"/>
    <property type="match status" value="1"/>
</dbReference>
<gene>
    <name evidence="5" type="ORF">PNBC_11470</name>
</gene>
<dbReference type="Gene3D" id="3.40.50.720">
    <property type="entry name" value="NAD(P)-binding Rossmann-like Domain"/>
    <property type="match status" value="1"/>
</dbReference>
<accession>A0A167DQ67</accession>
<dbReference type="PRINTS" id="PR00081">
    <property type="entry name" value="GDHRDH"/>
</dbReference>
<evidence type="ECO:0000259" key="4">
    <source>
        <dbReference type="SMART" id="SM00822"/>
    </source>
</evidence>
<dbReference type="PROSITE" id="PS00061">
    <property type="entry name" value="ADH_SHORT"/>
    <property type="match status" value="1"/>
</dbReference>
<evidence type="ECO:0000256" key="3">
    <source>
        <dbReference type="RuleBase" id="RU000363"/>
    </source>
</evidence>
<keyword evidence="6" id="KW-1185">Reference proteome</keyword>
<dbReference type="NCBIfam" id="NF006114">
    <property type="entry name" value="PRK08263.1"/>
    <property type="match status" value="1"/>
</dbReference>
<dbReference type="GO" id="GO:0016491">
    <property type="term" value="F:oxidoreductase activity"/>
    <property type="evidence" value="ECO:0007669"/>
    <property type="project" value="UniProtKB-KW"/>
</dbReference>
<evidence type="ECO:0000313" key="6">
    <source>
        <dbReference type="Proteomes" id="UP000077134"/>
    </source>
</evidence>
<dbReference type="Proteomes" id="UP000077134">
    <property type="component" value="Unassembled WGS sequence"/>
</dbReference>
<dbReference type="OrthoDB" id="9775296at2"/>
<dbReference type="Pfam" id="PF00106">
    <property type="entry name" value="adh_short"/>
    <property type="match status" value="1"/>
</dbReference>
<dbReference type="NCBIfam" id="NF004824">
    <property type="entry name" value="PRK06180.1"/>
    <property type="match status" value="1"/>
</dbReference>
<name>A0A167DQ67_9BACL</name>
<dbReference type="InterPro" id="IPR020904">
    <property type="entry name" value="Sc_DH/Rdtase_CS"/>
</dbReference>
<evidence type="ECO:0000256" key="2">
    <source>
        <dbReference type="ARBA" id="ARBA00023002"/>
    </source>
</evidence>
<dbReference type="SMART" id="SM00822">
    <property type="entry name" value="PKS_KR"/>
    <property type="match status" value="1"/>
</dbReference>
<evidence type="ECO:0000256" key="1">
    <source>
        <dbReference type="ARBA" id="ARBA00006484"/>
    </source>
</evidence>
<dbReference type="STRING" id="1763538.LPB68_02490"/>
<feature type="domain" description="Ketoreductase" evidence="4">
    <location>
        <begin position="5"/>
        <end position="185"/>
    </location>
</feature>
<dbReference type="CDD" id="cd05374">
    <property type="entry name" value="17beta-HSD-like_SDR_c"/>
    <property type="match status" value="1"/>
</dbReference>
<dbReference type="KEGG" id="pcx:LPB68_02490"/>
<dbReference type="PRINTS" id="PR00080">
    <property type="entry name" value="SDRFAMILY"/>
</dbReference>
<dbReference type="RefSeq" id="WP_068658170.1">
    <property type="nucleotide sequence ID" value="NZ_CP017770.1"/>
</dbReference>
<dbReference type="InterPro" id="IPR036291">
    <property type="entry name" value="NAD(P)-bd_dom_sf"/>
</dbReference>
<dbReference type="AlphaFoldDB" id="A0A167DQ67"/>
<dbReference type="PANTHER" id="PTHR43976">
    <property type="entry name" value="SHORT CHAIN DEHYDROGENASE"/>
    <property type="match status" value="1"/>
</dbReference>
<dbReference type="EMBL" id="LSFN01000014">
    <property type="protein sequence ID" value="OAB74654.1"/>
    <property type="molecule type" value="Genomic_DNA"/>
</dbReference>
<dbReference type="InterPro" id="IPR057326">
    <property type="entry name" value="KR_dom"/>
</dbReference>
<keyword evidence="2" id="KW-0560">Oxidoreductase</keyword>
<dbReference type="InterPro" id="IPR051911">
    <property type="entry name" value="SDR_oxidoreductase"/>
</dbReference>
<comment type="caution">
    <text evidence="5">The sequence shown here is derived from an EMBL/GenBank/DDBJ whole genome shotgun (WGS) entry which is preliminary data.</text>
</comment>